<dbReference type="GO" id="GO:0046872">
    <property type="term" value="F:metal ion binding"/>
    <property type="evidence" value="ECO:0007669"/>
    <property type="project" value="UniProtKB-KW"/>
</dbReference>
<comment type="cofactor">
    <cofactor evidence="10">
        <name>Zn(2+)</name>
        <dbReference type="ChEBI" id="CHEBI:29105"/>
    </cofactor>
</comment>
<keyword evidence="12" id="KW-1185">Reference proteome</keyword>
<organism evidence="11 12">
    <name type="scientific">Kibdelosporangium aridum</name>
    <dbReference type="NCBI Taxonomy" id="2030"/>
    <lineage>
        <taxon>Bacteria</taxon>
        <taxon>Bacillati</taxon>
        <taxon>Actinomycetota</taxon>
        <taxon>Actinomycetes</taxon>
        <taxon>Pseudonocardiales</taxon>
        <taxon>Pseudonocardiaceae</taxon>
        <taxon>Kibdelosporangium</taxon>
    </lineage>
</organism>
<feature type="active site" description="Proton donor" evidence="8">
    <location>
        <position position="13"/>
    </location>
</feature>
<feature type="site" description="Contributes to substrate recognition" evidence="9">
    <location>
        <position position="99"/>
    </location>
</feature>
<gene>
    <name evidence="11" type="ORF">SAMN05661093_01359</name>
</gene>
<dbReference type="EMBL" id="FWXV01000001">
    <property type="protein sequence ID" value="SMC66853.1"/>
    <property type="molecule type" value="Genomic_DNA"/>
</dbReference>
<accession>A0A1W2B1L2</accession>
<keyword evidence="5 7" id="KW-0119">Carbohydrate metabolism</keyword>
<dbReference type="Pfam" id="PF13242">
    <property type="entry name" value="Hydrolase_like"/>
    <property type="match status" value="1"/>
</dbReference>
<dbReference type="NCBIfam" id="TIGR01549">
    <property type="entry name" value="HAD-SF-IA-v1"/>
    <property type="match status" value="1"/>
</dbReference>
<dbReference type="GO" id="GO:0005737">
    <property type="term" value="C:cytoplasm"/>
    <property type="evidence" value="ECO:0007669"/>
    <property type="project" value="UniProtKB-SubCell"/>
</dbReference>
<comment type="subcellular location">
    <subcellularLocation>
        <location evidence="1 7">Cytoplasm</location>
    </subcellularLocation>
</comment>
<dbReference type="RefSeq" id="WP_084425101.1">
    <property type="nucleotide sequence ID" value="NZ_FWXV01000001.1"/>
</dbReference>
<dbReference type="InterPro" id="IPR006543">
    <property type="entry name" value="Histidinol-phos"/>
</dbReference>
<keyword evidence="3 10" id="KW-0479">Metal-binding</keyword>
<keyword evidence="2 7" id="KW-0963">Cytoplasm</keyword>
<dbReference type="InterPro" id="IPR023214">
    <property type="entry name" value="HAD_sf"/>
</dbReference>
<dbReference type="GO" id="GO:0016791">
    <property type="term" value="F:phosphatase activity"/>
    <property type="evidence" value="ECO:0007669"/>
    <property type="project" value="InterPro"/>
</dbReference>
<evidence type="ECO:0000256" key="6">
    <source>
        <dbReference type="ARBA" id="ARBA00031828"/>
    </source>
</evidence>
<proteinExistence type="inferred from homology"/>
<dbReference type="PANTHER" id="PTHR42891:SF1">
    <property type="entry name" value="D-GLYCERO-BETA-D-MANNO-HEPTOSE-1,7-BISPHOSPHATE 7-PHOSPHATASE"/>
    <property type="match status" value="1"/>
</dbReference>
<keyword evidence="10" id="KW-0460">Magnesium</keyword>
<feature type="binding site" evidence="10">
    <location>
        <position position="13"/>
    </location>
    <ligand>
        <name>Mg(2+)</name>
        <dbReference type="ChEBI" id="CHEBI:18420"/>
    </ligand>
</feature>
<name>A0A1W2B1L2_KIBAR</name>
<dbReference type="PANTHER" id="PTHR42891">
    <property type="entry name" value="D-GLYCERO-BETA-D-MANNO-HEPTOSE-1,7-BISPHOSPHATE 7-PHOSPHATASE"/>
    <property type="match status" value="1"/>
</dbReference>
<evidence type="ECO:0000256" key="2">
    <source>
        <dbReference type="ARBA" id="ARBA00022490"/>
    </source>
</evidence>
<evidence type="ECO:0000256" key="7">
    <source>
        <dbReference type="PIRNR" id="PIRNR004682"/>
    </source>
</evidence>
<feature type="active site" description="Nucleophile" evidence="8">
    <location>
        <position position="11"/>
    </location>
</feature>
<feature type="binding site" evidence="10">
    <location>
        <position position="11"/>
    </location>
    <ligand>
        <name>Mg(2+)</name>
        <dbReference type="ChEBI" id="CHEBI:18420"/>
    </ligand>
</feature>
<evidence type="ECO:0000256" key="4">
    <source>
        <dbReference type="ARBA" id="ARBA00022801"/>
    </source>
</evidence>
<reference evidence="11 12" key="1">
    <citation type="submission" date="2017-04" db="EMBL/GenBank/DDBJ databases">
        <authorList>
            <person name="Afonso C.L."/>
            <person name="Miller P.J."/>
            <person name="Scott M.A."/>
            <person name="Spackman E."/>
            <person name="Goraichik I."/>
            <person name="Dimitrov K.M."/>
            <person name="Suarez D.L."/>
            <person name="Swayne D.E."/>
        </authorList>
    </citation>
    <scope>NUCLEOTIDE SEQUENCE [LARGE SCALE GENOMIC DNA]</scope>
    <source>
        <strain evidence="11 12">DSM 43828</strain>
    </source>
</reference>
<evidence type="ECO:0000256" key="5">
    <source>
        <dbReference type="ARBA" id="ARBA00023277"/>
    </source>
</evidence>
<feature type="binding site" evidence="10">
    <location>
        <position position="96"/>
    </location>
    <ligand>
        <name>Zn(2+)</name>
        <dbReference type="ChEBI" id="CHEBI:29105"/>
    </ligand>
</feature>
<dbReference type="InterPro" id="IPR006549">
    <property type="entry name" value="HAD-SF_hydro_IIIA"/>
</dbReference>
<dbReference type="Proteomes" id="UP000192674">
    <property type="component" value="Unassembled WGS sequence"/>
</dbReference>
<evidence type="ECO:0000313" key="11">
    <source>
        <dbReference type="EMBL" id="SMC66853.1"/>
    </source>
</evidence>
<evidence type="ECO:0000256" key="3">
    <source>
        <dbReference type="ARBA" id="ARBA00022723"/>
    </source>
</evidence>
<evidence type="ECO:0000256" key="8">
    <source>
        <dbReference type="PIRSR" id="PIRSR004682-1"/>
    </source>
</evidence>
<dbReference type="GO" id="GO:0005975">
    <property type="term" value="P:carbohydrate metabolic process"/>
    <property type="evidence" value="ECO:0007669"/>
    <property type="project" value="InterPro"/>
</dbReference>
<evidence type="ECO:0000313" key="12">
    <source>
        <dbReference type="Proteomes" id="UP000192674"/>
    </source>
</evidence>
<feature type="binding site" evidence="10">
    <location>
        <position position="98"/>
    </location>
    <ligand>
        <name>Zn(2+)</name>
        <dbReference type="ChEBI" id="CHEBI:29105"/>
    </ligand>
</feature>
<keyword evidence="4 7" id="KW-0378">Hydrolase</keyword>
<evidence type="ECO:0000256" key="1">
    <source>
        <dbReference type="ARBA" id="ARBA00004496"/>
    </source>
</evidence>
<dbReference type="InterPro" id="IPR004446">
    <property type="entry name" value="Heptose_bisP_phosphatase"/>
</dbReference>
<dbReference type="NCBIfam" id="TIGR01656">
    <property type="entry name" value="Histidinol-ppas"/>
    <property type="match status" value="1"/>
</dbReference>
<dbReference type="EC" id="3.1.3.-" evidence="7"/>
<dbReference type="InterPro" id="IPR036412">
    <property type="entry name" value="HAD-like_sf"/>
</dbReference>
<dbReference type="PIRSF" id="PIRSF004682">
    <property type="entry name" value="GmhB"/>
    <property type="match status" value="1"/>
</dbReference>
<comment type="similarity">
    <text evidence="7">Belongs to the gmhB family.</text>
</comment>
<feature type="binding site" evidence="10">
    <location>
        <position position="125"/>
    </location>
    <ligand>
        <name>Mg(2+)</name>
        <dbReference type="ChEBI" id="CHEBI:18420"/>
    </ligand>
</feature>
<protein>
    <recommendedName>
        <fullName evidence="6 7">D,D-heptose 1,7-bisphosphate phosphatase</fullName>
        <ecNumber evidence="7">3.1.3.-</ecNumber>
    </recommendedName>
</protein>
<feature type="site" description="Stabilizes the phosphoryl group" evidence="9">
    <location>
        <position position="53"/>
    </location>
</feature>
<feature type="binding site" evidence="10">
    <location>
        <position position="88"/>
    </location>
    <ligand>
        <name>Zn(2+)</name>
        <dbReference type="ChEBI" id="CHEBI:29105"/>
    </ligand>
</feature>
<dbReference type="Gene3D" id="3.40.50.1000">
    <property type="entry name" value="HAD superfamily/HAD-like"/>
    <property type="match status" value="1"/>
</dbReference>
<dbReference type="InterPro" id="IPR006439">
    <property type="entry name" value="HAD-SF_hydro_IA"/>
</dbReference>
<keyword evidence="10" id="KW-0862">Zinc</keyword>
<evidence type="ECO:0000256" key="9">
    <source>
        <dbReference type="PIRSR" id="PIRSR004682-3"/>
    </source>
</evidence>
<dbReference type="SUPFAM" id="SSF56784">
    <property type="entry name" value="HAD-like"/>
    <property type="match status" value="1"/>
</dbReference>
<comment type="cofactor">
    <cofactor evidence="10">
        <name>Mg(2+)</name>
        <dbReference type="ChEBI" id="CHEBI:18420"/>
    </cofactor>
</comment>
<sequence>MGLDIKAVLFDRDGTLIKDVPYNGDPERVVPVPTAAHALEMLRTRGIRTGVVTNQSGVARKLITPEQVSRVNARVEQLLGTFDTWQVCPHGSDDGCPCRKPAPGMVFAACAALGLTTDQVVVIGDIESDMAAARTAGARAVLVPTEVTRVEEIERAEVTASDLQAAVEWALWSGSRHD</sequence>
<evidence type="ECO:0000256" key="10">
    <source>
        <dbReference type="PIRSR" id="PIRSR004682-4"/>
    </source>
</evidence>
<feature type="site" description="Stabilizes the phosphoryl group" evidence="9">
    <location>
        <position position="100"/>
    </location>
</feature>
<dbReference type="AlphaFoldDB" id="A0A1W2B1L2"/>
<dbReference type="NCBIfam" id="TIGR01662">
    <property type="entry name" value="HAD-SF-IIIA"/>
    <property type="match status" value="1"/>
</dbReference>
<feature type="binding site" evidence="10">
    <location>
        <position position="90"/>
    </location>
    <ligand>
        <name>Zn(2+)</name>
        <dbReference type="ChEBI" id="CHEBI:29105"/>
    </ligand>
</feature>